<organism evidence="6 7">
    <name type="scientific">Lacrimispora xylanisolvens</name>
    <dbReference type="NCBI Taxonomy" id="384636"/>
    <lineage>
        <taxon>Bacteria</taxon>
        <taxon>Bacillati</taxon>
        <taxon>Bacillota</taxon>
        <taxon>Clostridia</taxon>
        <taxon>Lachnospirales</taxon>
        <taxon>Lachnospiraceae</taxon>
        <taxon>Lacrimispora</taxon>
    </lineage>
</organism>
<keyword evidence="7" id="KW-1185">Reference proteome</keyword>
<evidence type="ECO:0000256" key="3">
    <source>
        <dbReference type="ARBA" id="ARBA00023163"/>
    </source>
</evidence>
<dbReference type="SMART" id="SM00418">
    <property type="entry name" value="HTH_ARSR"/>
    <property type="match status" value="1"/>
</dbReference>
<dbReference type="GO" id="GO:0003700">
    <property type="term" value="F:DNA-binding transcription factor activity"/>
    <property type="evidence" value="ECO:0007669"/>
    <property type="project" value="InterPro"/>
</dbReference>
<reference evidence="6 7" key="1">
    <citation type="submission" date="2018-02" db="EMBL/GenBank/DDBJ databases">
        <title>Genomic Encyclopedia of Archaeal and Bacterial Type Strains, Phase II (KMG-II): from individual species to whole genera.</title>
        <authorList>
            <person name="Goeker M."/>
        </authorList>
    </citation>
    <scope>NUCLEOTIDE SEQUENCE [LARGE SCALE GENOMIC DNA]</scope>
    <source>
        <strain evidence="6 7">DSM 3808</strain>
    </source>
</reference>
<dbReference type="AlphaFoldDB" id="A0A2S6HXT8"/>
<dbReference type="Proteomes" id="UP000237749">
    <property type="component" value="Unassembled WGS sequence"/>
</dbReference>
<feature type="domain" description="HTH arsR-type" evidence="5">
    <location>
        <begin position="277"/>
        <end position="370"/>
    </location>
</feature>
<dbReference type="InterPro" id="IPR001845">
    <property type="entry name" value="HTH_ArsR_DNA-bd_dom"/>
</dbReference>
<dbReference type="SUPFAM" id="SSF46785">
    <property type="entry name" value="Winged helix' DNA-binding domain"/>
    <property type="match status" value="1"/>
</dbReference>
<keyword evidence="1" id="KW-0805">Transcription regulation</keyword>
<dbReference type="PRINTS" id="PR00778">
    <property type="entry name" value="HTHARSR"/>
</dbReference>
<evidence type="ECO:0000313" key="7">
    <source>
        <dbReference type="Proteomes" id="UP000237749"/>
    </source>
</evidence>
<evidence type="ECO:0000256" key="2">
    <source>
        <dbReference type="ARBA" id="ARBA00023125"/>
    </source>
</evidence>
<dbReference type="Pfam" id="PF01022">
    <property type="entry name" value="HTH_5"/>
    <property type="match status" value="1"/>
</dbReference>
<dbReference type="PANTHER" id="PTHR33154">
    <property type="entry name" value="TRANSCRIPTIONAL REGULATOR, ARSR FAMILY"/>
    <property type="match status" value="1"/>
</dbReference>
<dbReference type="EMBL" id="PTJA01000002">
    <property type="protein sequence ID" value="PPK82735.1"/>
    <property type="molecule type" value="Genomic_DNA"/>
</dbReference>
<comment type="caution">
    <text evidence="6">The sequence shown here is derived from an EMBL/GenBank/DDBJ whole genome shotgun (WGS) entry which is preliminary data.</text>
</comment>
<gene>
    <name evidence="6" type="ORF">BXY41_102425</name>
</gene>
<dbReference type="PANTHER" id="PTHR33154:SF18">
    <property type="entry name" value="ARSENICAL RESISTANCE OPERON REPRESSOR"/>
    <property type="match status" value="1"/>
</dbReference>
<sequence>MSIECTVIKEIDYYMESIELLFRIINKKSYQNLKTDLLKRTDEKKKAVISYQLDKLSFIQEEIERKTDVNNPVIKFYFTSFISENICIAKILFQCVRHSTFSGNKNEVIHFINNYLSAIKDNNTLELSFDDVDLRTSAYENNKTVTFTDRINNLECEPAQKWQLLELIEHSSKHAEILYEILEKTVSELKEQEIILLELKETATEYWMEYFKQHSFYKLMNSFYNIKEDSYPSKPTFIRTQIMACNRVIFYGNDENVGDYHILDVGILFDCNYKVSKRQLSNQELSNGLKLLSDPSKFEILCFIRNKKAYGQEIAAELKLTTATISHHMNTLMKLGLINIEKSDNKVYYQMNKEAVNYLLEVTKNKLLED</sequence>
<dbReference type="InterPro" id="IPR011991">
    <property type="entry name" value="ArsR-like_HTH"/>
</dbReference>
<dbReference type="InterPro" id="IPR051081">
    <property type="entry name" value="HTH_MetalResp_TranReg"/>
</dbReference>
<protein>
    <submittedName>
        <fullName evidence="6">DNA-binding transcriptional ArsR family regulator</fullName>
    </submittedName>
</protein>
<dbReference type="Gene3D" id="1.10.10.10">
    <property type="entry name" value="Winged helix-like DNA-binding domain superfamily/Winged helix DNA-binding domain"/>
    <property type="match status" value="1"/>
</dbReference>
<dbReference type="PROSITE" id="PS50987">
    <property type="entry name" value="HTH_ARSR_2"/>
    <property type="match status" value="1"/>
</dbReference>
<dbReference type="InterPro" id="IPR036388">
    <property type="entry name" value="WH-like_DNA-bd_sf"/>
</dbReference>
<dbReference type="OrthoDB" id="9800049at2"/>
<feature type="coiled-coil region" evidence="4">
    <location>
        <begin position="172"/>
        <end position="202"/>
    </location>
</feature>
<dbReference type="GO" id="GO:0003677">
    <property type="term" value="F:DNA binding"/>
    <property type="evidence" value="ECO:0007669"/>
    <property type="project" value="UniProtKB-KW"/>
</dbReference>
<name>A0A2S6HXT8_9FIRM</name>
<keyword evidence="3" id="KW-0804">Transcription</keyword>
<evidence type="ECO:0000313" key="6">
    <source>
        <dbReference type="EMBL" id="PPK82735.1"/>
    </source>
</evidence>
<dbReference type="CDD" id="cd00090">
    <property type="entry name" value="HTH_ARSR"/>
    <property type="match status" value="1"/>
</dbReference>
<dbReference type="InterPro" id="IPR036390">
    <property type="entry name" value="WH_DNA-bd_sf"/>
</dbReference>
<accession>A0A2S6HXT8</accession>
<evidence type="ECO:0000259" key="5">
    <source>
        <dbReference type="PROSITE" id="PS50987"/>
    </source>
</evidence>
<proteinExistence type="predicted"/>
<dbReference type="RefSeq" id="WP_104435505.1">
    <property type="nucleotide sequence ID" value="NZ_PTJA01000002.1"/>
</dbReference>
<evidence type="ECO:0000256" key="1">
    <source>
        <dbReference type="ARBA" id="ARBA00023015"/>
    </source>
</evidence>
<keyword evidence="2 6" id="KW-0238">DNA-binding</keyword>
<keyword evidence="4" id="KW-0175">Coiled coil</keyword>
<evidence type="ECO:0000256" key="4">
    <source>
        <dbReference type="SAM" id="Coils"/>
    </source>
</evidence>